<sequence length="182" mass="19642">MKRAILVPPVLAPGALAELKNWLAISTAQDDLTLLALLGSALDTCEAFTRTIPLMVEAEEILSANRAWQCLSSLPVHAITQVDELRPDGSRTPLATGAYAIELEADGTARLRLLSPAVTGRLAVRITAGVAASWEALPDGLRHGIIRLAAHYYRQRDNAEANPSPPAAIAALWSPWRRIRLI</sequence>
<accession>A0ABV7EFN7</accession>
<dbReference type="NCBIfam" id="TIGR02215">
    <property type="entry name" value="phage_chp_gp8"/>
    <property type="match status" value="1"/>
</dbReference>
<organism evidence="1 2">
    <name type="scientific">Alteraurantiacibacter lauratis</name>
    <dbReference type="NCBI Taxonomy" id="2054627"/>
    <lineage>
        <taxon>Bacteria</taxon>
        <taxon>Pseudomonadati</taxon>
        <taxon>Pseudomonadota</taxon>
        <taxon>Alphaproteobacteria</taxon>
        <taxon>Sphingomonadales</taxon>
        <taxon>Erythrobacteraceae</taxon>
        <taxon>Alteraurantiacibacter</taxon>
    </lineage>
</organism>
<evidence type="ECO:0008006" key="3">
    <source>
        <dbReference type="Google" id="ProtNLM"/>
    </source>
</evidence>
<dbReference type="Proteomes" id="UP001595378">
    <property type="component" value="Unassembled WGS sequence"/>
</dbReference>
<name>A0ABV7EFN7_9SPHN</name>
<evidence type="ECO:0000313" key="2">
    <source>
        <dbReference type="Proteomes" id="UP001595378"/>
    </source>
</evidence>
<dbReference type="EMBL" id="JBHRSU010000033">
    <property type="protein sequence ID" value="MFC3101542.1"/>
    <property type="molecule type" value="Genomic_DNA"/>
</dbReference>
<gene>
    <name evidence="1" type="ORF">ACFODK_11645</name>
</gene>
<dbReference type="RefSeq" id="WP_336919176.1">
    <property type="nucleotide sequence ID" value="NZ_JBANRN010000008.1"/>
</dbReference>
<keyword evidence="2" id="KW-1185">Reference proteome</keyword>
<protein>
    <recommendedName>
        <fullName evidence="3">Phage gp6-like head-tail connector protein</fullName>
    </recommendedName>
</protein>
<reference evidence="2" key="1">
    <citation type="journal article" date="2019" name="Int. J. Syst. Evol. Microbiol.">
        <title>The Global Catalogue of Microorganisms (GCM) 10K type strain sequencing project: providing services to taxonomists for standard genome sequencing and annotation.</title>
        <authorList>
            <consortium name="The Broad Institute Genomics Platform"/>
            <consortium name="The Broad Institute Genome Sequencing Center for Infectious Disease"/>
            <person name="Wu L."/>
            <person name="Ma J."/>
        </authorList>
    </citation>
    <scope>NUCLEOTIDE SEQUENCE [LARGE SCALE GENOMIC DNA]</scope>
    <source>
        <strain evidence="2">KCTC 52606</strain>
    </source>
</reference>
<evidence type="ECO:0000313" key="1">
    <source>
        <dbReference type="EMBL" id="MFC3101542.1"/>
    </source>
</evidence>
<dbReference type="Gene3D" id="1.10.3230.30">
    <property type="entry name" value="Phage gp6-like head-tail connector protein"/>
    <property type="match status" value="1"/>
</dbReference>
<comment type="caution">
    <text evidence="1">The sequence shown here is derived from an EMBL/GenBank/DDBJ whole genome shotgun (WGS) entry which is preliminary data.</text>
</comment>
<dbReference type="InterPro" id="IPR011738">
    <property type="entry name" value="Phage_CHP"/>
</dbReference>
<proteinExistence type="predicted"/>